<keyword evidence="10" id="KW-0457">Lysine biosynthesis</keyword>
<dbReference type="RefSeq" id="WP_168835914.1">
    <property type="nucleotide sequence ID" value="NZ_JABAIK010000006.1"/>
</dbReference>
<dbReference type="EC" id="2.7.2.4" evidence="13"/>
<dbReference type="SUPFAM" id="SSF53633">
    <property type="entry name" value="Carbamate kinase-like"/>
    <property type="match status" value="1"/>
</dbReference>
<protein>
    <recommendedName>
        <fullName evidence="13">Aspartokinase</fullName>
        <ecNumber evidence="13">2.7.2.4</ecNumber>
    </recommendedName>
</protein>
<dbReference type="FunFam" id="3.40.1160.10:FF:000002">
    <property type="entry name" value="Aspartokinase"/>
    <property type="match status" value="1"/>
</dbReference>
<evidence type="ECO:0000256" key="2">
    <source>
        <dbReference type="ARBA" id="ARBA00004986"/>
    </source>
</evidence>
<dbReference type="PANTHER" id="PTHR21499">
    <property type="entry name" value="ASPARTATE KINASE"/>
    <property type="match status" value="1"/>
</dbReference>
<dbReference type="GO" id="GO:0005829">
    <property type="term" value="C:cytosol"/>
    <property type="evidence" value="ECO:0007669"/>
    <property type="project" value="TreeGrafter"/>
</dbReference>
<comment type="caution">
    <text evidence="16">The sequence shown here is derived from an EMBL/GenBank/DDBJ whole genome shotgun (WGS) entry which is preliminary data.</text>
</comment>
<dbReference type="GO" id="GO:0004072">
    <property type="term" value="F:aspartate kinase activity"/>
    <property type="evidence" value="ECO:0007669"/>
    <property type="project" value="UniProtKB-EC"/>
</dbReference>
<dbReference type="InterPro" id="IPR001341">
    <property type="entry name" value="Asp_kinase"/>
</dbReference>
<dbReference type="NCBIfam" id="NF005155">
    <property type="entry name" value="PRK06635.1-4"/>
    <property type="match status" value="1"/>
</dbReference>
<dbReference type="InterPro" id="IPR001048">
    <property type="entry name" value="Asp/Glu/Uridylate_kinase"/>
</dbReference>
<feature type="domain" description="Aspartate/glutamate/uridylate kinase" evidence="15">
    <location>
        <begin position="5"/>
        <end position="232"/>
    </location>
</feature>
<name>A0A7X8YGM1_9VIBR</name>
<sequence>MNKPVVVQKFGGTSMGSIERIAKVAEHVIAAKEAGQDVVVVVSAMAGETNRLLGLAQQIDAVPQARELDVLLAAGEQVAMALLAMTLNTRGYRAQSLNGAQARILTNTQHNDATIRHIDCTPIRRLLAQDTIVIVAGFQGVTEHGDITTLGRGGSDTSAVVLAGALSAEECQIYTDVDGVYTSDPRIVTGARKLASIDFDSMEVMASFGAKVLHLPSVRYAAQHNIPLRVLSTFDTDGGSMVVHSQAAPVTGLALLKDAVQVELHDVSLETVLIQCQSVGIEVVAHVENESKLQLLIRQEAFAKLELVFDSKIHNSDWVSLLTLVGTQASELAEHAKSLLDSQHITPLLQASGASTVSFSVVPNALECAANILHDTYVVMTPTFA</sequence>
<evidence type="ECO:0000256" key="14">
    <source>
        <dbReference type="RuleBase" id="RU004249"/>
    </source>
</evidence>
<evidence type="ECO:0000259" key="15">
    <source>
        <dbReference type="Pfam" id="PF00696"/>
    </source>
</evidence>
<dbReference type="NCBIfam" id="NF006459">
    <property type="entry name" value="PRK08841.1"/>
    <property type="match status" value="1"/>
</dbReference>
<keyword evidence="9 12" id="KW-0067">ATP-binding</keyword>
<evidence type="ECO:0000256" key="10">
    <source>
        <dbReference type="ARBA" id="ARBA00023154"/>
    </source>
</evidence>
<dbReference type="NCBIfam" id="TIGR00657">
    <property type="entry name" value="asp_kinases"/>
    <property type="match status" value="1"/>
</dbReference>
<dbReference type="AlphaFoldDB" id="A0A7X8YGM1"/>
<dbReference type="PANTHER" id="PTHR21499:SF3">
    <property type="entry name" value="ASPARTOKINASE"/>
    <property type="match status" value="1"/>
</dbReference>
<keyword evidence="7 12" id="KW-0547">Nucleotide-binding</keyword>
<feature type="binding site" evidence="12">
    <location>
        <begin position="175"/>
        <end position="176"/>
    </location>
    <ligand>
        <name>ATP</name>
        <dbReference type="ChEBI" id="CHEBI:30616"/>
    </ligand>
</feature>
<feature type="binding site" evidence="12">
    <location>
        <position position="49"/>
    </location>
    <ligand>
        <name>substrate</name>
    </ligand>
</feature>
<reference evidence="16 17" key="1">
    <citation type="submission" date="2020-04" db="EMBL/GenBank/DDBJ databases">
        <title>Vibrio sp. SM6, a novel species isolated from seawater.</title>
        <authorList>
            <person name="Wang X."/>
        </authorList>
    </citation>
    <scope>NUCLEOTIDE SEQUENCE [LARGE SCALE GENOMIC DNA]</scope>
    <source>
        <strain evidence="16 17">SM6</strain>
    </source>
</reference>
<accession>A0A7X8YGM1</accession>
<evidence type="ECO:0000256" key="8">
    <source>
        <dbReference type="ARBA" id="ARBA00022777"/>
    </source>
</evidence>
<dbReference type="GO" id="GO:0009090">
    <property type="term" value="P:homoserine biosynthetic process"/>
    <property type="evidence" value="ECO:0007669"/>
    <property type="project" value="TreeGrafter"/>
</dbReference>
<dbReference type="InterPro" id="IPR018042">
    <property type="entry name" value="Aspartate_kinase_CS"/>
</dbReference>
<comment type="similarity">
    <text evidence="4 13">Belongs to the aspartokinase family.</text>
</comment>
<dbReference type="Proteomes" id="UP000535589">
    <property type="component" value="Unassembled WGS sequence"/>
</dbReference>
<feature type="binding site" evidence="12">
    <location>
        <position position="76"/>
    </location>
    <ligand>
        <name>substrate</name>
    </ligand>
</feature>
<evidence type="ECO:0000256" key="3">
    <source>
        <dbReference type="ARBA" id="ARBA00005139"/>
    </source>
</evidence>
<keyword evidence="5 14" id="KW-0028">Amino-acid biosynthesis</keyword>
<evidence type="ECO:0000256" key="4">
    <source>
        <dbReference type="ARBA" id="ARBA00010122"/>
    </source>
</evidence>
<dbReference type="EMBL" id="JABAIK010000006">
    <property type="protein sequence ID" value="NLS12819.1"/>
    <property type="molecule type" value="Genomic_DNA"/>
</dbReference>
<feature type="binding site" evidence="12">
    <location>
        <begin position="9"/>
        <end position="12"/>
    </location>
    <ligand>
        <name>ATP</name>
        <dbReference type="ChEBI" id="CHEBI:30616"/>
    </ligand>
</feature>
<proteinExistence type="inferred from homology"/>
<keyword evidence="8 13" id="KW-0418">Kinase</keyword>
<evidence type="ECO:0000256" key="9">
    <source>
        <dbReference type="ARBA" id="ARBA00022840"/>
    </source>
</evidence>
<dbReference type="Gene3D" id="3.40.1160.10">
    <property type="entry name" value="Acetylglutamate kinase-like"/>
    <property type="match status" value="1"/>
</dbReference>
<comment type="catalytic activity">
    <reaction evidence="11 13">
        <text>L-aspartate + ATP = 4-phospho-L-aspartate + ADP</text>
        <dbReference type="Rhea" id="RHEA:23776"/>
        <dbReference type="ChEBI" id="CHEBI:29991"/>
        <dbReference type="ChEBI" id="CHEBI:30616"/>
        <dbReference type="ChEBI" id="CHEBI:57535"/>
        <dbReference type="ChEBI" id="CHEBI:456216"/>
        <dbReference type="EC" id="2.7.2.4"/>
    </reaction>
</comment>
<evidence type="ECO:0000256" key="5">
    <source>
        <dbReference type="ARBA" id="ARBA00022605"/>
    </source>
</evidence>
<dbReference type="InterPro" id="IPR005260">
    <property type="entry name" value="Asp_kin_monofn"/>
</dbReference>
<dbReference type="UniPathway" id="UPA00051">
    <property type="reaction ID" value="UER00462"/>
</dbReference>
<keyword evidence="17" id="KW-1185">Reference proteome</keyword>
<gene>
    <name evidence="16" type="ORF">HGP28_07885</name>
</gene>
<dbReference type="InterPro" id="IPR036393">
    <property type="entry name" value="AceGlu_kinase-like_sf"/>
</dbReference>
<dbReference type="PROSITE" id="PS00324">
    <property type="entry name" value="ASPARTOKINASE"/>
    <property type="match status" value="1"/>
</dbReference>
<dbReference type="Pfam" id="PF00696">
    <property type="entry name" value="AA_kinase"/>
    <property type="match status" value="1"/>
</dbReference>
<dbReference type="GO" id="GO:0009089">
    <property type="term" value="P:lysine biosynthetic process via diaminopimelate"/>
    <property type="evidence" value="ECO:0007669"/>
    <property type="project" value="UniProtKB-UniPathway"/>
</dbReference>
<comment type="pathway">
    <text evidence="2 14">Amino-acid biosynthesis; L-methionine biosynthesis via de novo pathway; L-homoserine from L-aspartate: step 1/3.</text>
</comment>
<dbReference type="GO" id="GO:0005524">
    <property type="term" value="F:ATP binding"/>
    <property type="evidence" value="ECO:0007669"/>
    <property type="project" value="UniProtKB-KW"/>
</dbReference>
<keyword evidence="6 13" id="KW-0808">Transferase</keyword>
<feature type="binding site" evidence="12">
    <location>
        <begin position="211"/>
        <end position="212"/>
    </location>
    <ligand>
        <name>ATP</name>
        <dbReference type="ChEBI" id="CHEBI:30616"/>
    </ligand>
</feature>
<evidence type="ECO:0000313" key="16">
    <source>
        <dbReference type="EMBL" id="NLS12819.1"/>
    </source>
</evidence>
<feature type="binding site" evidence="12">
    <location>
        <position position="181"/>
    </location>
    <ligand>
        <name>ATP</name>
        <dbReference type="ChEBI" id="CHEBI:30616"/>
    </ligand>
</feature>
<evidence type="ECO:0000256" key="6">
    <source>
        <dbReference type="ARBA" id="ARBA00022679"/>
    </source>
</evidence>
<dbReference type="UniPathway" id="UPA00050">
    <property type="reaction ID" value="UER00461"/>
</dbReference>
<evidence type="ECO:0000256" key="1">
    <source>
        <dbReference type="ARBA" id="ARBA00004766"/>
    </source>
</evidence>
<comment type="pathway">
    <text evidence="3 14">Amino-acid biosynthesis; L-threonine biosynthesis; L-threonine from L-aspartate: step 1/5.</text>
</comment>
<dbReference type="UniPathway" id="UPA00034">
    <property type="reaction ID" value="UER00015"/>
</dbReference>
<evidence type="ECO:0000256" key="13">
    <source>
        <dbReference type="RuleBase" id="RU003448"/>
    </source>
</evidence>
<evidence type="ECO:0000256" key="7">
    <source>
        <dbReference type="ARBA" id="ARBA00022741"/>
    </source>
</evidence>
<feature type="binding site" evidence="12">
    <location>
        <position position="186"/>
    </location>
    <ligand>
        <name>ATP</name>
        <dbReference type="ChEBI" id="CHEBI:30616"/>
    </ligand>
</feature>
<evidence type="ECO:0000313" key="17">
    <source>
        <dbReference type="Proteomes" id="UP000535589"/>
    </source>
</evidence>
<evidence type="ECO:0000256" key="12">
    <source>
        <dbReference type="PIRSR" id="PIRSR000726-1"/>
    </source>
</evidence>
<comment type="pathway">
    <text evidence="1 14">Amino-acid biosynthesis; L-lysine biosynthesis via DAP pathway; (S)-tetrahydrodipicolinate from L-aspartate: step 1/4.</text>
</comment>
<dbReference type="GO" id="GO:0009088">
    <property type="term" value="P:threonine biosynthetic process"/>
    <property type="evidence" value="ECO:0007669"/>
    <property type="project" value="UniProtKB-UniPathway"/>
</dbReference>
<evidence type="ECO:0000256" key="11">
    <source>
        <dbReference type="ARBA" id="ARBA00047872"/>
    </source>
</evidence>
<dbReference type="PIRSF" id="PIRSF000726">
    <property type="entry name" value="Asp_kin"/>
    <property type="match status" value="1"/>
</dbReference>
<dbReference type="InterPro" id="IPR041740">
    <property type="entry name" value="AKii-LysC-BS"/>
</dbReference>
<dbReference type="CDD" id="cd04261">
    <property type="entry name" value="AAK_AKii-LysC-BS"/>
    <property type="match status" value="1"/>
</dbReference>
<organism evidence="16 17">
    <name type="scientific">Vibrio agarilyticus</name>
    <dbReference type="NCBI Taxonomy" id="2726741"/>
    <lineage>
        <taxon>Bacteria</taxon>
        <taxon>Pseudomonadati</taxon>
        <taxon>Pseudomonadota</taxon>
        <taxon>Gammaproteobacteria</taxon>
        <taxon>Vibrionales</taxon>
        <taxon>Vibrionaceae</taxon>
        <taxon>Vibrio</taxon>
    </lineage>
</organism>